<reference evidence="10" key="1">
    <citation type="submission" date="2025-08" db="UniProtKB">
        <authorList>
            <consortium name="RefSeq"/>
        </authorList>
    </citation>
    <scope>IDENTIFICATION</scope>
    <source>
        <tissue evidence="10">Gonad</tissue>
    </source>
</reference>
<dbReference type="InterPro" id="IPR018097">
    <property type="entry name" value="EGF_Ca-bd_CS"/>
</dbReference>
<evidence type="ECO:0000256" key="7">
    <source>
        <dbReference type="SAM" id="SignalP"/>
    </source>
</evidence>
<keyword evidence="6" id="KW-0812">Transmembrane</keyword>
<feature type="chain" id="PRO_5027575768" evidence="7">
    <location>
        <begin position="28"/>
        <end position="497"/>
    </location>
</feature>
<feature type="domain" description="EGF-like" evidence="8">
    <location>
        <begin position="158"/>
        <end position="192"/>
    </location>
</feature>
<dbReference type="PROSITE" id="PS01187">
    <property type="entry name" value="EGF_CA"/>
    <property type="match status" value="1"/>
</dbReference>
<dbReference type="PROSITE" id="PS00010">
    <property type="entry name" value="ASX_HYDROXYL"/>
    <property type="match status" value="1"/>
</dbReference>
<dbReference type="SUPFAM" id="SSF57184">
    <property type="entry name" value="Growth factor receptor domain"/>
    <property type="match status" value="2"/>
</dbReference>
<dbReference type="InterPro" id="IPR001881">
    <property type="entry name" value="EGF-like_Ca-bd_dom"/>
</dbReference>
<dbReference type="PROSITE" id="PS01186">
    <property type="entry name" value="EGF_2"/>
    <property type="match status" value="1"/>
</dbReference>
<evidence type="ECO:0000256" key="4">
    <source>
        <dbReference type="ARBA" id="ARBA00023157"/>
    </source>
</evidence>
<evidence type="ECO:0000256" key="2">
    <source>
        <dbReference type="ARBA" id="ARBA00022536"/>
    </source>
</evidence>
<dbReference type="InterPro" id="IPR002049">
    <property type="entry name" value="LE_dom"/>
</dbReference>
<dbReference type="KEGG" id="bbel:109472669"/>
<dbReference type="PROSITE" id="PS50026">
    <property type="entry name" value="EGF_3"/>
    <property type="match status" value="2"/>
</dbReference>
<dbReference type="AlphaFoldDB" id="A0A6P4ZAF3"/>
<dbReference type="Proteomes" id="UP000515135">
    <property type="component" value="Unplaced"/>
</dbReference>
<evidence type="ECO:0000256" key="1">
    <source>
        <dbReference type="ARBA" id="ARBA00005897"/>
    </source>
</evidence>
<dbReference type="InterPro" id="IPR006212">
    <property type="entry name" value="Furin_repeat"/>
</dbReference>
<protein>
    <submittedName>
        <fullName evidence="10">Cysteine-rich with EGF-like domain protein 2-B isoform X1</fullName>
    </submittedName>
</protein>
<comment type="caution">
    <text evidence="5">Lacks conserved residue(s) required for the propagation of feature annotation.</text>
</comment>
<feature type="domain" description="EGF-like" evidence="8">
    <location>
        <begin position="371"/>
        <end position="410"/>
    </location>
</feature>
<gene>
    <name evidence="10" type="primary">LOC109472669</name>
</gene>
<feature type="transmembrane region" description="Helical" evidence="6">
    <location>
        <begin position="461"/>
        <end position="493"/>
    </location>
</feature>
<comment type="similarity">
    <text evidence="1">Belongs to the CRELD family.</text>
</comment>
<feature type="signal peptide" evidence="7">
    <location>
        <begin position="1"/>
        <end position="27"/>
    </location>
</feature>
<accession>A0A6P4ZAF3</accession>
<dbReference type="PROSITE" id="PS01248">
    <property type="entry name" value="EGF_LAM_1"/>
    <property type="match status" value="1"/>
</dbReference>
<keyword evidence="4 5" id="KW-1015">Disulfide bond</keyword>
<dbReference type="PROSITE" id="PS00022">
    <property type="entry name" value="EGF_1"/>
    <property type="match status" value="1"/>
</dbReference>
<evidence type="ECO:0000313" key="9">
    <source>
        <dbReference type="Proteomes" id="UP000515135"/>
    </source>
</evidence>
<keyword evidence="3" id="KW-0677">Repeat</keyword>
<keyword evidence="6" id="KW-1133">Transmembrane helix</keyword>
<dbReference type="Gene3D" id="2.10.25.10">
    <property type="entry name" value="Laminin"/>
    <property type="match status" value="1"/>
</dbReference>
<dbReference type="InterPro" id="IPR000742">
    <property type="entry name" value="EGF"/>
</dbReference>
<evidence type="ECO:0000259" key="8">
    <source>
        <dbReference type="PROSITE" id="PS50026"/>
    </source>
</evidence>
<dbReference type="InterPro" id="IPR049883">
    <property type="entry name" value="NOTCH1_EGF-like"/>
</dbReference>
<feature type="disulfide bond" evidence="5">
    <location>
        <begin position="182"/>
        <end position="191"/>
    </location>
</feature>
<evidence type="ECO:0000313" key="10">
    <source>
        <dbReference type="RefSeq" id="XP_019628072.1"/>
    </source>
</evidence>
<name>A0A6P4ZAF3_BRABE</name>
<dbReference type="GeneID" id="109472669"/>
<keyword evidence="2 5" id="KW-0245">EGF-like domain</keyword>
<evidence type="ECO:0000256" key="5">
    <source>
        <dbReference type="PROSITE-ProRule" id="PRU00076"/>
    </source>
</evidence>
<dbReference type="InterPro" id="IPR000152">
    <property type="entry name" value="EGF-type_Asp/Asn_hydroxyl_site"/>
</dbReference>
<dbReference type="SMART" id="SM00261">
    <property type="entry name" value="FU"/>
    <property type="match status" value="3"/>
</dbReference>
<keyword evidence="9" id="KW-1185">Reference proteome</keyword>
<dbReference type="OrthoDB" id="19903at2759"/>
<dbReference type="Pfam" id="PF07645">
    <property type="entry name" value="EGF_CA"/>
    <property type="match status" value="2"/>
</dbReference>
<dbReference type="SMART" id="SM00181">
    <property type="entry name" value="EGF"/>
    <property type="match status" value="4"/>
</dbReference>
<keyword evidence="6" id="KW-0472">Membrane</keyword>
<dbReference type="GO" id="GO:0005509">
    <property type="term" value="F:calcium ion binding"/>
    <property type="evidence" value="ECO:0007669"/>
    <property type="project" value="InterPro"/>
</dbReference>
<sequence length="497" mass="56025">MTRTMRNTVAALSCLLFLLLWHSPAAGLQWNCETCKGITDRFAQKYAETEKGGYGGGNTDWEETYLKEYRRSSHWRRMKKDGTESEVRLLEIIEQLCVKDNHACYALVEEHEELLEEWWQKDESPDINLYKWFCIDHIKVCCPEGQWGPRCIDCPIGREKVCSDHGKCDGDGTREGTGACTCDKGYQGALCEQCTNDHYEEYKNTTHVSCKGCHYGCNITCKGPGLENCLACHKGWNYVEGSGCIDVDECNEKLRPCPKGMYCINIVGGHKCFQCNEACEECFGPEANECRKCRENHVLLEGSCEECHELCTGCTGLGPENCVKCKPPADMVDGTCIDCARACHGCTGPGPEHCKRCRMGFKKNKEEVCEDVDECKVMCRLQHEVCTNTIGSYECLCEEGYERNQRELCVMKIEDEDDTEGDSEVATEASKVRLDKKYKRPNKQPRKMLTGTQEAIRLVSIFFIVVLALVVALVEPILGAFVAVVGGVVWYFVMKTF</sequence>
<evidence type="ECO:0000256" key="6">
    <source>
        <dbReference type="SAM" id="Phobius"/>
    </source>
</evidence>
<dbReference type="CDD" id="cd00064">
    <property type="entry name" value="FU"/>
    <property type="match status" value="1"/>
</dbReference>
<dbReference type="InterPro" id="IPR009030">
    <property type="entry name" value="Growth_fac_rcpt_cys_sf"/>
</dbReference>
<organism evidence="9 10">
    <name type="scientific">Branchiostoma belcheri</name>
    <name type="common">Amphioxus</name>
    <dbReference type="NCBI Taxonomy" id="7741"/>
    <lineage>
        <taxon>Eukaryota</taxon>
        <taxon>Metazoa</taxon>
        <taxon>Chordata</taxon>
        <taxon>Cephalochordata</taxon>
        <taxon>Leptocardii</taxon>
        <taxon>Amphioxiformes</taxon>
        <taxon>Branchiostomatidae</taxon>
        <taxon>Branchiostoma</taxon>
    </lineage>
</organism>
<dbReference type="SMART" id="SM00179">
    <property type="entry name" value="EGF_CA"/>
    <property type="match status" value="2"/>
</dbReference>
<evidence type="ECO:0000256" key="3">
    <source>
        <dbReference type="ARBA" id="ARBA00022737"/>
    </source>
</evidence>
<dbReference type="RefSeq" id="XP_019628072.1">
    <property type="nucleotide sequence ID" value="XM_019772513.1"/>
</dbReference>
<proteinExistence type="inferred from homology"/>
<keyword evidence="7" id="KW-0732">Signal</keyword>